<reference evidence="1 2" key="1">
    <citation type="submission" date="2005-09" db="EMBL/GenBank/DDBJ databases">
        <authorList>
            <person name="Mural R.J."/>
            <person name="Li P.W."/>
            <person name="Adams M.D."/>
            <person name="Amanatides P.G."/>
            <person name="Baden-Tillson H."/>
            <person name="Barnstead M."/>
            <person name="Chin S.H."/>
            <person name="Dew I."/>
            <person name="Evans C.A."/>
            <person name="Ferriera S."/>
            <person name="Flanigan M."/>
            <person name="Fosler C."/>
            <person name="Glodek A."/>
            <person name="Gu Z."/>
            <person name="Holt R.A."/>
            <person name="Jennings D."/>
            <person name="Kraft C.L."/>
            <person name="Lu F."/>
            <person name="Nguyen T."/>
            <person name="Nusskern D.R."/>
            <person name="Pfannkoch C.M."/>
            <person name="Sitter C."/>
            <person name="Sutton G.G."/>
            <person name="Venter J.C."/>
            <person name="Wang Z."/>
            <person name="Woodage T."/>
            <person name="Zheng X.H."/>
            <person name="Zhong F."/>
        </authorList>
    </citation>
    <scope>NUCLEOTIDE SEQUENCE [LARGE SCALE GENOMIC DNA]</scope>
    <source>
        <strain>BN</strain>
        <strain evidence="2">Sprague-Dawley</strain>
    </source>
</reference>
<name>A6JUW4_RAT</name>
<dbReference type="Proteomes" id="UP000234681">
    <property type="component" value="Chromosome 1"/>
</dbReference>
<dbReference type="AlphaFoldDB" id="A6JUW4"/>
<protein>
    <submittedName>
        <fullName evidence="1">RCG42088</fullName>
    </submittedName>
</protein>
<proteinExistence type="predicted"/>
<dbReference type="EMBL" id="CH474002">
    <property type="protein sequence ID" value="EDL87665.1"/>
    <property type="molecule type" value="Genomic_DNA"/>
</dbReference>
<sequence>MPVPDLGCVSGFLLNCPHPYRPPRRRRMTSLMGGDSCREATLSGKGEHYGSQAWPLIPAPYITLVLPKQVSRPPSAQG</sequence>
<gene>
    <name evidence="1" type="ORF">rCG_42088</name>
</gene>
<evidence type="ECO:0000313" key="1">
    <source>
        <dbReference type="EMBL" id="EDL87665.1"/>
    </source>
</evidence>
<evidence type="ECO:0000313" key="2">
    <source>
        <dbReference type="Proteomes" id="UP000234681"/>
    </source>
</evidence>
<organism evidence="1 2">
    <name type="scientific">Rattus norvegicus</name>
    <name type="common">Rat</name>
    <dbReference type="NCBI Taxonomy" id="10116"/>
    <lineage>
        <taxon>Eukaryota</taxon>
        <taxon>Metazoa</taxon>
        <taxon>Chordata</taxon>
        <taxon>Craniata</taxon>
        <taxon>Vertebrata</taxon>
        <taxon>Euteleostomi</taxon>
        <taxon>Mammalia</taxon>
        <taxon>Eutheria</taxon>
        <taxon>Euarchontoglires</taxon>
        <taxon>Glires</taxon>
        <taxon>Rodentia</taxon>
        <taxon>Myomorpha</taxon>
        <taxon>Muroidea</taxon>
        <taxon>Muridae</taxon>
        <taxon>Murinae</taxon>
        <taxon>Rattus</taxon>
    </lineage>
</organism>
<accession>A6JUW4</accession>